<keyword evidence="2" id="KW-1185">Reference proteome</keyword>
<dbReference type="EMBL" id="JAXQNO010000013">
    <property type="protein sequence ID" value="KAK4785464.1"/>
    <property type="molecule type" value="Genomic_DNA"/>
</dbReference>
<comment type="caution">
    <text evidence="1">The sequence shown here is derived from an EMBL/GenBank/DDBJ whole genome shotgun (WGS) entry which is preliminary data.</text>
</comment>
<protein>
    <submittedName>
        <fullName evidence="1">Uncharacterized protein</fullName>
    </submittedName>
</protein>
<name>A0AAN7QZA7_TRANT</name>
<proteinExistence type="predicted"/>
<gene>
    <name evidence="1" type="ORF">SAY86_002153</name>
</gene>
<evidence type="ECO:0000313" key="1">
    <source>
        <dbReference type="EMBL" id="KAK4785464.1"/>
    </source>
</evidence>
<evidence type="ECO:0000313" key="2">
    <source>
        <dbReference type="Proteomes" id="UP001346149"/>
    </source>
</evidence>
<sequence>MTKLKPSFFFLSNDKTLCNRFDKNITCLFERGNQIRSSTLEARRHCLLASTDKKGEGDGDVEVDAEDVGLDGGAEAEGRLEVGQTVEEGTARAGGWGSDHHIDKAEEVSADSELQSVLRAGLLGRRYHGRGRTGLRLRLRLWGQAGVAGGGG</sequence>
<accession>A0AAN7QZA7</accession>
<organism evidence="1 2">
    <name type="scientific">Trapa natans</name>
    <name type="common">Water chestnut</name>
    <dbReference type="NCBI Taxonomy" id="22666"/>
    <lineage>
        <taxon>Eukaryota</taxon>
        <taxon>Viridiplantae</taxon>
        <taxon>Streptophyta</taxon>
        <taxon>Embryophyta</taxon>
        <taxon>Tracheophyta</taxon>
        <taxon>Spermatophyta</taxon>
        <taxon>Magnoliopsida</taxon>
        <taxon>eudicotyledons</taxon>
        <taxon>Gunneridae</taxon>
        <taxon>Pentapetalae</taxon>
        <taxon>rosids</taxon>
        <taxon>malvids</taxon>
        <taxon>Myrtales</taxon>
        <taxon>Lythraceae</taxon>
        <taxon>Trapa</taxon>
    </lineage>
</organism>
<reference evidence="1 2" key="1">
    <citation type="journal article" date="2023" name="Hortic Res">
        <title>Pangenome of water caltrop reveals structural variations and asymmetric subgenome divergence after allopolyploidization.</title>
        <authorList>
            <person name="Zhang X."/>
            <person name="Chen Y."/>
            <person name="Wang L."/>
            <person name="Yuan Y."/>
            <person name="Fang M."/>
            <person name="Shi L."/>
            <person name="Lu R."/>
            <person name="Comes H.P."/>
            <person name="Ma Y."/>
            <person name="Chen Y."/>
            <person name="Huang G."/>
            <person name="Zhou Y."/>
            <person name="Zheng Z."/>
            <person name="Qiu Y."/>
        </authorList>
    </citation>
    <scope>NUCLEOTIDE SEQUENCE [LARGE SCALE GENOMIC DNA]</scope>
    <source>
        <strain evidence="1">F231</strain>
    </source>
</reference>
<dbReference type="Proteomes" id="UP001346149">
    <property type="component" value="Unassembled WGS sequence"/>
</dbReference>
<dbReference type="AlphaFoldDB" id="A0AAN7QZA7"/>